<organism evidence="3 4">
    <name type="scientific">Lentzea aerocolonigenes</name>
    <name type="common">Lechevalieria aerocolonigenes</name>
    <name type="synonym">Saccharothrix aerocolonigenes</name>
    <dbReference type="NCBI Taxonomy" id="68170"/>
    <lineage>
        <taxon>Bacteria</taxon>
        <taxon>Bacillati</taxon>
        <taxon>Actinomycetota</taxon>
        <taxon>Actinomycetes</taxon>
        <taxon>Pseudonocardiales</taxon>
        <taxon>Pseudonocardiaceae</taxon>
        <taxon>Lentzea</taxon>
    </lineage>
</organism>
<dbReference type="InterPro" id="IPR002822">
    <property type="entry name" value="Ni_insertion"/>
</dbReference>
<comment type="similarity">
    <text evidence="2">Belongs to the LarC family.</text>
</comment>
<dbReference type="PANTHER" id="PTHR36566">
    <property type="entry name" value="NICKEL INSERTION PROTEIN-RELATED"/>
    <property type="match status" value="1"/>
</dbReference>
<evidence type="ECO:0000256" key="1">
    <source>
        <dbReference type="ARBA" id="ARBA00022596"/>
    </source>
</evidence>
<keyword evidence="4" id="KW-1185">Reference proteome</keyword>
<keyword evidence="1 2" id="KW-0533">Nickel</keyword>
<name>A0A0F0GI79_LENAE</name>
<dbReference type="PANTHER" id="PTHR36566:SF1">
    <property type="entry name" value="PYRIDINIUM-3,5-BISTHIOCARBOXYLIC ACID MONONUCLEOTIDE NICKEL INSERTION PROTEIN"/>
    <property type="match status" value="1"/>
</dbReference>
<sequence length="378" mass="39883">MSRVCVISPFTGLAGDMLLAALVDAGAPLEAIRAAVTDTGLTGWDLTITRVADHGLAACRANVEVNDDATTRKAAELIAMAEKIRDRAVADVAVKALRAIAEVEGRLHGEDPDQVHLHELGGHDTLVDVVGVAAALEALGIGTVHCEPLPLGTGTVRTAHGLLPVPAPATAALLEGATVIGTELRGETVTPTAAALLHALKADYRPPPAMRLGATGYGAGTRTLPDRPNVAVVRLGEASEQIRDLVVLETNLDDVTGEILGYVVARLLDRGALDSWITPAVMKKGRPAHVLHALTTPESADDVEQLMFAETGSLGVRRSTVRRTAAARTTDVVHVQGMQVRRKHGPHHSKPEYDDAVAVAEKTGLPLRTVLRQLEEER</sequence>
<evidence type="ECO:0000313" key="3">
    <source>
        <dbReference type="EMBL" id="KJK43065.1"/>
    </source>
</evidence>
<dbReference type="STRING" id="68170.GCA_000974445_06623"/>
<evidence type="ECO:0000256" key="2">
    <source>
        <dbReference type="HAMAP-Rule" id="MF_01074"/>
    </source>
</evidence>
<dbReference type="EC" id="4.99.1.12" evidence="2"/>
<dbReference type="Proteomes" id="UP000033393">
    <property type="component" value="Unassembled WGS sequence"/>
</dbReference>
<reference evidence="3 4" key="1">
    <citation type="submission" date="2015-02" db="EMBL/GenBank/DDBJ databases">
        <authorList>
            <person name="Ju K.-S."/>
            <person name="Doroghazi J.R."/>
            <person name="Metcalf W."/>
        </authorList>
    </citation>
    <scope>NUCLEOTIDE SEQUENCE [LARGE SCALE GENOMIC DNA]</scope>
    <source>
        <strain evidence="3 4">NRRL B-16140</strain>
    </source>
</reference>
<dbReference type="GO" id="GO:0051604">
    <property type="term" value="P:protein maturation"/>
    <property type="evidence" value="ECO:0007669"/>
    <property type="project" value="UniProtKB-UniRule"/>
</dbReference>
<keyword evidence="2" id="KW-0456">Lyase</keyword>
<dbReference type="GO" id="GO:0016829">
    <property type="term" value="F:lyase activity"/>
    <property type="evidence" value="ECO:0007669"/>
    <property type="project" value="UniProtKB-UniRule"/>
</dbReference>
<dbReference type="RefSeq" id="WP_045315962.1">
    <property type="nucleotide sequence ID" value="NZ_JYJG01000311.1"/>
</dbReference>
<dbReference type="GO" id="GO:0016151">
    <property type="term" value="F:nickel cation binding"/>
    <property type="evidence" value="ECO:0007669"/>
    <property type="project" value="UniProtKB-UniRule"/>
</dbReference>
<dbReference type="Gene3D" id="3.10.20.300">
    <property type="entry name" value="mk0293 like domain"/>
    <property type="match status" value="1"/>
</dbReference>
<dbReference type="EMBL" id="JYJG01000311">
    <property type="protein sequence ID" value="KJK43065.1"/>
    <property type="molecule type" value="Genomic_DNA"/>
</dbReference>
<comment type="function">
    <text evidence="2">Involved in the biosynthesis of a nickel-pincer cofactor ((SCS)Ni(II) pincer complex). Binds Ni(2+), and functions in nickel delivery to pyridinium-3,5-bisthiocarboxylic acid mononucleotide (P2TMN), to form the mature cofactor. Is thus probably required for the activation of nickel-pincer cofactor-dependent enzymes.</text>
</comment>
<dbReference type="Gene3D" id="3.30.70.1380">
    <property type="entry name" value="Transcriptional regulatory protein pf0864 domain like"/>
    <property type="match status" value="1"/>
</dbReference>
<dbReference type="Pfam" id="PF01969">
    <property type="entry name" value="Ni_insertion"/>
    <property type="match status" value="1"/>
</dbReference>
<accession>A0A0F0GI79</accession>
<proteinExistence type="inferred from homology"/>
<dbReference type="OrthoDB" id="9765625at2"/>
<dbReference type="HAMAP" id="MF_01074">
    <property type="entry name" value="LarC"/>
    <property type="match status" value="1"/>
</dbReference>
<protein>
    <recommendedName>
        <fullName evidence="2">Pyridinium-3,5-bisthiocarboxylic acid mononucleotide nickel insertion protein</fullName>
        <shortName evidence="2">P2TMN nickel insertion protein</shortName>
        <ecNumber evidence="2">4.99.1.12</ecNumber>
    </recommendedName>
    <alternativeName>
        <fullName evidence="2">Nickel-pincer cofactor biosynthesis protein LarC</fullName>
    </alternativeName>
</protein>
<comment type="caution">
    <text evidence="3">The sequence shown here is derived from an EMBL/GenBank/DDBJ whole genome shotgun (WGS) entry which is preliminary data.</text>
</comment>
<dbReference type="NCBIfam" id="TIGR00299">
    <property type="entry name" value="nickel pincer cofactor biosynthesis protein LarC"/>
    <property type="match status" value="1"/>
</dbReference>
<gene>
    <name evidence="2" type="primary">larC</name>
    <name evidence="3" type="ORF">UK23_34645</name>
</gene>
<dbReference type="AlphaFoldDB" id="A0A0F0GI79"/>
<comment type="catalytic activity">
    <reaction evidence="2">
        <text>Ni(II)-pyridinium-3,5-bisthiocarboxylate mononucleotide = pyridinium-3,5-bisthiocarboxylate mononucleotide + Ni(2+)</text>
        <dbReference type="Rhea" id="RHEA:54784"/>
        <dbReference type="ChEBI" id="CHEBI:49786"/>
        <dbReference type="ChEBI" id="CHEBI:137372"/>
        <dbReference type="ChEBI" id="CHEBI:137373"/>
        <dbReference type="EC" id="4.99.1.12"/>
    </reaction>
</comment>
<evidence type="ECO:0000313" key="4">
    <source>
        <dbReference type="Proteomes" id="UP000033393"/>
    </source>
</evidence>
<dbReference type="PATRIC" id="fig|68170.10.peg.9056"/>